<name>A0AAE0AF39_9ROSI</name>
<comment type="caution">
    <text evidence="2">The sequence shown here is derived from an EMBL/GenBank/DDBJ whole genome shotgun (WGS) entry which is preliminary data.</text>
</comment>
<proteinExistence type="predicted"/>
<evidence type="ECO:0000256" key="1">
    <source>
        <dbReference type="SAM" id="MobiDB-lite"/>
    </source>
</evidence>
<reference evidence="2" key="1">
    <citation type="journal article" date="2023" name="Plant J.">
        <title>Genome sequences and population genomics provide insights into the demographic history, inbreeding, and mutation load of two 'living fossil' tree species of Dipteronia.</title>
        <authorList>
            <person name="Feng Y."/>
            <person name="Comes H.P."/>
            <person name="Chen J."/>
            <person name="Zhu S."/>
            <person name="Lu R."/>
            <person name="Zhang X."/>
            <person name="Li P."/>
            <person name="Qiu J."/>
            <person name="Olsen K.M."/>
            <person name="Qiu Y."/>
        </authorList>
    </citation>
    <scope>NUCLEOTIDE SEQUENCE</scope>
    <source>
        <strain evidence="2">NBL</strain>
    </source>
</reference>
<accession>A0AAE0AF39</accession>
<dbReference type="Proteomes" id="UP001281410">
    <property type="component" value="Unassembled WGS sequence"/>
</dbReference>
<organism evidence="2 3">
    <name type="scientific">Dipteronia sinensis</name>
    <dbReference type="NCBI Taxonomy" id="43782"/>
    <lineage>
        <taxon>Eukaryota</taxon>
        <taxon>Viridiplantae</taxon>
        <taxon>Streptophyta</taxon>
        <taxon>Embryophyta</taxon>
        <taxon>Tracheophyta</taxon>
        <taxon>Spermatophyta</taxon>
        <taxon>Magnoliopsida</taxon>
        <taxon>eudicotyledons</taxon>
        <taxon>Gunneridae</taxon>
        <taxon>Pentapetalae</taxon>
        <taxon>rosids</taxon>
        <taxon>malvids</taxon>
        <taxon>Sapindales</taxon>
        <taxon>Sapindaceae</taxon>
        <taxon>Hippocastanoideae</taxon>
        <taxon>Acereae</taxon>
        <taxon>Dipteronia</taxon>
    </lineage>
</organism>
<keyword evidence="3" id="KW-1185">Reference proteome</keyword>
<evidence type="ECO:0000313" key="3">
    <source>
        <dbReference type="Proteomes" id="UP001281410"/>
    </source>
</evidence>
<feature type="region of interest" description="Disordered" evidence="1">
    <location>
        <begin position="63"/>
        <end position="128"/>
    </location>
</feature>
<dbReference type="AlphaFoldDB" id="A0AAE0AF39"/>
<sequence length="128" mass="14622">MRSVNENTIEFYQLLVRNEIQETQDQLVSCYCGRLRMQILDMINLFYPVIVTEAHQRALQLKKTLSRKSSSRPFLSFRGGPNSRNRTSRNSGSGNNTRNRSGASGNSNSRQQNPTNNVQPPRVTMGRF</sequence>
<feature type="compositionally biased region" description="Low complexity" evidence="1">
    <location>
        <begin position="71"/>
        <end position="110"/>
    </location>
</feature>
<dbReference type="EMBL" id="JANJYJ010000005">
    <property type="protein sequence ID" value="KAK3212373.1"/>
    <property type="molecule type" value="Genomic_DNA"/>
</dbReference>
<protein>
    <submittedName>
        <fullName evidence="2">Uncharacterized protein</fullName>
    </submittedName>
</protein>
<evidence type="ECO:0000313" key="2">
    <source>
        <dbReference type="EMBL" id="KAK3212373.1"/>
    </source>
</evidence>
<gene>
    <name evidence="2" type="ORF">Dsin_017079</name>
</gene>